<evidence type="ECO:0000256" key="5">
    <source>
        <dbReference type="SAM" id="MobiDB-lite"/>
    </source>
</evidence>
<evidence type="ECO:0000256" key="1">
    <source>
        <dbReference type="ARBA" id="ARBA00004604"/>
    </source>
</evidence>
<proteinExistence type="inferred from homology"/>
<dbReference type="Proteomes" id="UP000001294">
    <property type="component" value="Unassembled WGS sequence"/>
</dbReference>
<evidence type="ECO:0000256" key="2">
    <source>
        <dbReference type="ARBA" id="ARBA00011022"/>
    </source>
</evidence>
<organism evidence="6 7">
    <name type="scientific">Talaromyces marneffei (strain ATCC 18224 / CBS 334.59 / QM 7333)</name>
    <name type="common">Penicillium marneffei</name>
    <dbReference type="NCBI Taxonomy" id="441960"/>
    <lineage>
        <taxon>Eukaryota</taxon>
        <taxon>Fungi</taxon>
        <taxon>Dikarya</taxon>
        <taxon>Ascomycota</taxon>
        <taxon>Pezizomycotina</taxon>
        <taxon>Eurotiomycetes</taxon>
        <taxon>Eurotiomycetidae</taxon>
        <taxon>Eurotiales</taxon>
        <taxon>Trichocomaceae</taxon>
        <taxon>Talaromyces</taxon>
        <taxon>Talaromyces sect. Talaromyces</taxon>
    </lineage>
</organism>
<dbReference type="PhylomeDB" id="B6QE92"/>
<evidence type="ECO:0000313" key="7">
    <source>
        <dbReference type="Proteomes" id="UP000001294"/>
    </source>
</evidence>
<feature type="compositionally biased region" description="Polar residues" evidence="5">
    <location>
        <begin position="8"/>
        <end position="24"/>
    </location>
</feature>
<reference evidence="7" key="1">
    <citation type="journal article" date="2015" name="Genome Announc.">
        <title>Genome sequence of the AIDS-associated pathogen Penicillium marneffei (ATCC18224) and its near taxonomic relative Talaromyces stipitatus (ATCC10500).</title>
        <authorList>
            <person name="Nierman W.C."/>
            <person name="Fedorova-Abrams N.D."/>
            <person name="Andrianopoulos A."/>
        </authorList>
    </citation>
    <scope>NUCLEOTIDE SEQUENCE [LARGE SCALE GENOMIC DNA]</scope>
    <source>
        <strain evidence="7">ATCC 18224 / CBS 334.59 / QM 7333</strain>
    </source>
</reference>
<feature type="region of interest" description="Disordered" evidence="5">
    <location>
        <begin position="135"/>
        <end position="179"/>
    </location>
</feature>
<comment type="similarity">
    <text evidence="2">Belongs to the SLX9 family.</text>
</comment>
<dbReference type="GO" id="GO:0005730">
    <property type="term" value="C:nucleolus"/>
    <property type="evidence" value="ECO:0007669"/>
    <property type="project" value="UniProtKB-SubCell"/>
</dbReference>
<dbReference type="InterPro" id="IPR028160">
    <property type="entry name" value="Slx9-like"/>
</dbReference>
<dbReference type="VEuPathDB" id="FungiDB:PMAA_089090"/>
<protein>
    <recommendedName>
        <fullName evidence="3">Ribosome biogenesis protein SLX9</fullName>
    </recommendedName>
</protein>
<dbReference type="EMBL" id="DS995901">
    <property type="protein sequence ID" value="EEA24937.1"/>
    <property type="molecule type" value="Genomic_DNA"/>
</dbReference>
<sequence>MAPIAPTSRKTSSGRGAIPSTNSGLFPDDFRTTKKDKRLIKHSVFVNKVAKSLKKTPKRRRPSKKLVANLDSLADALPDADDETPSDVANQANIIKHKTLKHRPGAMKRKEKMEKLERDRFIKNMAQMSAIEQATLKSQQQSESQMAGAESNSTSNRWAALRGFISQTMDHQPAFKNAK</sequence>
<dbReference type="OrthoDB" id="5429132at2759"/>
<dbReference type="GO" id="GO:0030686">
    <property type="term" value="C:90S preribosome"/>
    <property type="evidence" value="ECO:0007669"/>
    <property type="project" value="InterPro"/>
</dbReference>
<dbReference type="GO" id="GO:0030688">
    <property type="term" value="C:preribosome, small subunit precursor"/>
    <property type="evidence" value="ECO:0007669"/>
    <property type="project" value="InterPro"/>
</dbReference>
<dbReference type="Pfam" id="PF15341">
    <property type="entry name" value="SLX9"/>
    <property type="match status" value="1"/>
</dbReference>
<feature type="compositionally biased region" description="Polar residues" evidence="5">
    <location>
        <begin position="135"/>
        <end position="157"/>
    </location>
</feature>
<keyword evidence="7" id="KW-1185">Reference proteome</keyword>
<evidence type="ECO:0000313" key="6">
    <source>
        <dbReference type="EMBL" id="EEA24937.1"/>
    </source>
</evidence>
<evidence type="ECO:0000256" key="3">
    <source>
        <dbReference type="ARBA" id="ARBA00021321"/>
    </source>
</evidence>
<gene>
    <name evidence="6" type="ORF">PMAA_089090</name>
</gene>
<dbReference type="AlphaFoldDB" id="B6QE92"/>
<accession>B6QE92</accession>
<comment type="subcellular location">
    <subcellularLocation>
        <location evidence="1">Nucleus</location>
        <location evidence="1">Nucleolus</location>
    </subcellularLocation>
</comment>
<evidence type="ECO:0000256" key="4">
    <source>
        <dbReference type="ARBA" id="ARBA00023242"/>
    </source>
</evidence>
<dbReference type="HOGENOM" id="CLU_090035_1_0_1"/>
<dbReference type="GO" id="GO:0000462">
    <property type="term" value="P:maturation of SSU-rRNA from tricistronic rRNA transcript (SSU-rRNA, 5.8S rRNA, LSU-rRNA)"/>
    <property type="evidence" value="ECO:0007669"/>
    <property type="project" value="InterPro"/>
</dbReference>
<feature type="region of interest" description="Disordered" evidence="5">
    <location>
        <begin position="1"/>
        <end position="33"/>
    </location>
</feature>
<keyword evidence="4" id="KW-0539">Nucleus</keyword>
<name>B6QE92_TALMQ</name>